<dbReference type="Proteomes" id="UP000077755">
    <property type="component" value="Chromosome 1"/>
</dbReference>
<evidence type="ECO:0000313" key="1">
    <source>
        <dbReference type="EMBL" id="KZN11605.1"/>
    </source>
</evidence>
<accession>A0A166IXR7</accession>
<proteinExistence type="predicted"/>
<dbReference type="Gramene" id="KZN11605">
    <property type="protein sequence ID" value="KZN11605"/>
    <property type="gene ID" value="DCAR_004261"/>
</dbReference>
<evidence type="ECO:0000313" key="3">
    <source>
        <dbReference type="Proteomes" id="UP000077755"/>
    </source>
</evidence>
<keyword evidence="3" id="KW-1185">Reference proteome</keyword>
<evidence type="ECO:0000313" key="2">
    <source>
        <dbReference type="EMBL" id="WOG85386.1"/>
    </source>
</evidence>
<organism evidence="1">
    <name type="scientific">Daucus carota subsp. sativus</name>
    <name type="common">Carrot</name>
    <dbReference type="NCBI Taxonomy" id="79200"/>
    <lineage>
        <taxon>Eukaryota</taxon>
        <taxon>Viridiplantae</taxon>
        <taxon>Streptophyta</taxon>
        <taxon>Embryophyta</taxon>
        <taxon>Tracheophyta</taxon>
        <taxon>Spermatophyta</taxon>
        <taxon>Magnoliopsida</taxon>
        <taxon>eudicotyledons</taxon>
        <taxon>Gunneridae</taxon>
        <taxon>Pentapetalae</taxon>
        <taxon>asterids</taxon>
        <taxon>campanulids</taxon>
        <taxon>Apiales</taxon>
        <taxon>Apiaceae</taxon>
        <taxon>Apioideae</taxon>
        <taxon>Scandiceae</taxon>
        <taxon>Daucinae</taxon>
        <taxon>Daucus</taxon>
        <taxon>Daucus sect. Daucus</taxon>
    </lineage>
</organism>
<dbReference type="EMBL" id="LNRQ01000001">
    <property type="protein sequence ID" value="KZN11605.1"/>
    <property type="molecule type" value="Genomic_DNA"/>
</dbReference>
<name>A0A166IXR7_DAUCS</name>
<reference evidence="2" key="2">
    <citation type="submission" date="2022-03" db="EMBL/GenBank/DDBJ databases">
        <title>Draft title - Genomic analysis of global carrot germplasm unveils the trajectory of domestication and the origin of high carotenoid orange carrot.</title>
        <authorList>
            <person name="Iorizzo M."/>
            <person name="Ellison S."/>
            <person name="Senalik D."/>
            <person name="Macko-Podgorni A."/>
            <person name="Grzebelus D."/>
            <person name="Bostan H."/>
            <person name="Rolling W."/>
            <person name="Curaba J."/>
            <person name="Simon P."/>
        </authorList>
    </citation>
    <scope>NUCLEOTIDE SEQUENCE</scope>
    <source>
        <tissue evidence="2">Leaf</tissue>
    </source>
</reference>
<sequence length="82" mass="9530">MAFTTCTAVPEVLNRWFWKHIFHQRTINMQSLQVNRTKRDPYRVPDHLSTTDLANLFSMEQIQISSTQIDNICHQSGTPEGP</sequence>
<protein>
    <submittedName>
        <fullName evidence="1">Uncharacterized protein</fullName>
    </submittedName>
</protein>
<reference evidence="1" key="1">
    <citation type="journal article" date="2016" name="Nat. Genet.">
        <title>A high-quality carrot genome assembly provides new insights into carotenoid accumulation and asterid genome evolution.</title>
        <authorList>
            <person name="Iorizzo M."/>
            <person name="Ellison S."/>
            <person name="Senalik D."/>
            <person name="Zeng P."/>
            <person name="Satapoomin P."/>
            <person name="Huang J."/>
            <person name="Bowman M."/>
            <person name="Iovene M."/>
            <person name="Sanseverino W."/>
            <person name="Cavagnaro P."/>
            <person name="Yildiz M."/>
            <person name="Macko-Podgorni A."/>
            <person name="Moranska E."/>
            <person name="Grzebelus E."/>
            <person name="Grzebelus D."/>
            <person name="Ashrafi H."/>
            <person name="Zheng Z."/>
            <person name="Cheng S."/>
            <person name="Spooner D."/>
            <person name="Van Deynze A."/>
            <person name="Simon P."/>
        </authorList>
    </citation>
    <scope>NUCLEOTIDE SEQUENCE [LARGE SCALE GENOMIC DNA]</scope>
    <source>
        <tissue evidence="1">Leaf</tissue>
    </source>
</reference>
<gene>
    <name evidence="1" type="ORF">DCAR_004261</name>
    <name evidence="2" type="ORF">DCAR_0104574</name>
</gene>
<dbReference type="EMBL" id="CP093343">
    <property type="protein sequence ID" value="WOG85386.1"/>
    <property type="molecule type" value="Genomic_DNA"/>
</dbReference>
<dbReference type="AlphaFoldDB" id="A0A166IXR7"/>